<organism evidence="2">
    <name type="scientific">Cucumis melo</name>
    <name type="common">Muskmelon</name>
    <dbReference type="NCBI Taxonomy" id="3656"/>
    <lineage>
        <taxon>Eukaryota</taxon>
        <taxon>Viridiplantae</taxon>
        <taxon>Streptophyta</taxon>
        <taxon>Embryophyta</taxon>
        <taxon>Tracheophyta</taxon>
        <taxon>Spermatophyta</taxon>
        <taxon>Magnoliopsida</taxon>
        <taxon>eudicotyledons</taxon>
        <taxon>Gunneridae</taxon>
        <taxon>Pentapetalae</taxon>
        <taxon>rosids</taxon>
        <taxon>fabids</taxon>
        <taxon>Cucurbitales</taxon>
        <taxon>Cucurbitaceae</taxon>
        <taxon>Benincaseae</taxon>
        <taxon>Cucumis</taxon>
    </lineage>
</organism>
<proteinExistence type="predicted"/>
<dbReference type="Gramene" id="MELO3C035193.2.1">
    <property type="protein sequence ID" value="MELO3C035193.2.1"/>
    <property type="gene ID" value="MELO3C035193.2"/>
</dbReference>
<sequence length="194" mass="20821">METGLGCRTLRDCPASGSLLLLLHSSIPHPPTIDPRLGDSTLSINSLSFCSKSALKAFSPIALHSIEDDFKLSNPEVSDPGTFLVSGVGAEDPISEILLLVVAEGPGSIIFAAASIMREDFCLELLYWPAQHLLRGRCSIINLIKQITREHDLAVMAESEKWDDGSESNPISLATTPGTLTPHPSSSVTDEEQL</sequence>
<accession>A0A9I9EKZ8</accession>
<dbReference type="AlphaFoldDB" id="A0A9I9EKZ8"/>
<feature type="compositionally biased region" description="Polar residues" evidence="1">
    <location>
        <begin position="167"/>
        <end position="188"/>
    </location>
</feature>
<evidence type="ECO:0000256" key="1">
    <source>
        <dbReference type="SAM" id="MobiDB-lite"/>
    </source>
</evidence>
<protein>
    <submittedName>
        <fullName evidence="2">Uncharacterized protein</fullName>
    </submittedName>
</protein>
<feature type="region of interest" description="Disordered" evidence="1">
    <location>
        <begin position="158"/>
        <end position="194"/>
    </location>
</feature>
<dbReference type="EnsemblPlants" id="MELO3C035193.2.1">
    <property type="protein sequence ID" value="MELO3C035193.2.1"/>
    <property type="gene ID" value="MELO3C035193.2"/>
</dbReference>
<reference evidence="2" key="1">
    <citation type="submission" date="2023-03" db="UniProtKB">
        <authorList>
            <consortium name="EnsemblPlants"/>
        </authorList>
    </citation>
    <scope>IDENTIFICATION</scope>
</reference>
<name>A0A9I9EKZ8_CUCME</name>
<evidence type="ECO:0000313" key="2">
    <source>
        <dbReference type="EnsemblPlants" id="MELO3C035193.2.1"/>
    </source>
</evidence>